<reference evidence="2" key="1">
    <citation type="journal article" date="2013" name="Genome Announc.">
        <title>Draft genome sequence of the ascomycete Phaeoacremonium aleophilum strain UCR-PA7, a causal agent of the esca disease complex in grapevines.</title>
        <authorList>
            <person name="Blanco-Ulate B."/>
            <person name="Rolshausen P."/>
            <person name="Cantu D."/>
        </authorList>
    </citation>
    <scope>NUCLEOTIDE SEQUENCE [LARGE SCALE GENOMIC DNA]</scope>
    <source>
        <strain evidence="2">UCR-PA7</strain>
    </source>
</reference>
<protein>
    <submittedName>
        <fullName evidence="1">Uncharacterized protein</fullName>
    </submittedName>
</protein>
<dbReference type="AlphaFoldDB" id="R8BQU7"/>
<dbReference type="OrthoDB" id="5424209at2759"/>
<proteinExistence type="predicted"/>
<dbReference type="Proteomes" id="UP000014074">
    <property type="component" value="Unassembled WGS sequence"/>
</dbReference>
<dbReference type="EMBL" id="KB932983">
    <property type="protein sequence ID" value="EOO01704.1"/>
    <property type="molecule type" value="Genomic_DNA"/>
</dbReference>
<sequence>MTMVAAAAASDSEHYPSRLIVEKGPGAPHFLARISLGSAPFPHDTSLPFERARVATAVGKLHPIVGIFDAQIRSALLHLLADIEWSYLTVLRLGFHGQLPEDCPVTVVIAVPPSAITVDDAVGLLRDAADCVYRFSELHDLAIEIIEAQAVSHVEAPSSAWPLGYAFEDGFCDSPLLGAGLGRENSPASGTLGGYLRIRASSATPGQDKTMVQTFQNLSSALNDAAILHFLHFENDSKALMNHGGVLSLDELEARFKGNNHAETDTAAITATPATNKDSRAEDTVNKCVVFKCGRTTGKTRGEMNNIYADVRMRYAVDGGDVLTVQGKTLVVVSPAATSRRWGPANGCPVVFGDYGDSGSLVFDYQGKAIGTYIGGQDTLRACAVNSHIKASSIDGVHFVTPIGPTLDSVHATLRRDPVFAGYDRVEVELM</sequence>
<gene>
    <name evidence="1" type="ORF">UCRPA7_2795</name>
</gene>
<organism evidence="1 2">
    <name type="scientific">Phaeoacremonium minimum (strain UCR-PA7)</name>
    <name type="common">Esca disease fungus</name>
    <name type="synonym">Togninia minima</name>
    <dbReference type="NCBI Taxonomy" id="1286976"/>
    <lineage>
        <taxon>Eukaryota</taxon>
        <taxon>Fungi</taxon>
        <taxon>Dikarya</taxon>
        <taxon>Ascomycota</taxon>
        <taxon>Pezizomycotina</taxon>
        <taxon>Sordariomycetes</taxon>
        <taxon>Sordariomycetidae</taxon>
        <taxon>Togniniales</taxon>
        <taxon>Togniniaceae</taxon>
        <taxon>Phaeoacremonium</taxon>
    </lineage>
</organism>
<keyword evidence="2" id="KW-1185">Reference proteome</keyword>
<dbReference type="KEGG" id="tmn:UCRPA7_2795"/>
<accession>R8BQU7</accession>
<dbReference type="HOGENOM" id="CLU_542033_0_0_1"/>
<dbReference type="GeneID" id="19323079"/>
<dbReference type="RefSeq" id="XP_007913554.1">
    <property type="nucleotide sequence ID" value="XM_007915363.1"/>
</dbReference>
<name>R8BQU7_PHAM7</name>
<evidence type="ECO:0000313" key="1">
    <source>
        <dbReference type="EMBL" id="EOO01704.1"/>
    </source>
</evidence>
<evidence type="ECO:0000313" key="2">
    <source>
        <dbReference type="Proteomes" id="UP000014074"/>
    </source>
</evidence>